<reference evidence="2 3" key="1">
    <citation type="submission" date="2019-08" db="EMBL/GenBank/DDBJ databases">
        <title>Hyperibacter terrae gen. nov., sp. nov. and Hyperibacter viscosus sp. nov., two new members in the family Rhodospirillaceae isolated from the rhizosphere of Hypericum perforatum.</title>
        <authorList>
            <person name="Noviana Z."/>
        </authorList>
    </citation>
    <scope>NUCLEOTIDE SEQUENCE [LARGE SCALE GENOMIC DNA]</scope>
    <source>
        <strain evidence="2 3">R5959</strain>
    </source>
</reference>
<proteinExistence type="predicted"/>
<evidence type="ECO:0000313" key="2">
    <source>
        <dbReference type="EMBL" id="QEX20565.1"/>
    </source>
</evidence>
<organism evidence="2 3">
    <name type="scientific">Hypericibacter adhaerens</name>
    <dbReference type="NCBI Taxonomy" id="2602016"/>
    <lineage>
        <taxon>Bacteria</taxon>
        <taxon>Pseudomonadati</taxon>
        <taxon>Pseudomonadota</taxon>
        <taxon>Alphaproteobacteria</taxon>
        <taxon>Rhodospirillales</taxon>
        <taxon>Dongiaceae</taxon>
        <taxon>Hypericibacter</taxon>
    </lineage>
</organism>
<dbReference type="AlphaFoldDB" id="A0A5J6MUZ1"/>
<protein>
    <submittedName>
        <fullName evidence="2">Glutathione S-transferase</fullName>
    </submittedName>
</protein>
<accession>A0A5J6MUZ1</accession>
<dbReference type="OrthoDB" id="9795329at2"/>
<keyword evidence="3" id="KW-1185">Reference proteome</keyword>
<gene>
    <name evidence="2" type="ORF">FRZ61_04820</name>
</gene>
<dbReference type="PANTHER" id="PTHR42673">
    <property type="entry name" value="MALEYLACETOACETATE ISOMERASE"/>
    <property type="match status" value="1"/>
</dbReference>
<dbReference type="Gene3D" id="3.40.30.10">
    <property type="entry name" value="Glutaredoxin"/>
    <property type="match status" value="1"/>
</dbReference>
<dbReference type="SUPFAM" id="SSF47616">
    <property type="entry name" value="GST C-terminal domain-like"/>
    <property type="match status" value="1"/>
</dbReference>
<dbReference type="GO" id="GO:0006559">
    <property type="term" value="P:L-phenylalanine catabolic process"/>
    <property type="evidence" value="ECO:0007669"/>
    <property type="project" value="TreeGrafter"/>
</dbReference>
<dbReference type="Gene3D" id="1.20.1050.10">
    <property type="match status" value="1"/>
</dbReference>
<dbReference type="InterPro" id="IPR036282">
    <property type="entry name" value="Glutathione-S-Trfase_C_sf"/>
</dbReference>
<dbReference type="GO" id="GO:0016034">
    <property type="term" value="F:maleylacetoacetate isomerase activity"/>
    <property type="evidence" value="ECO:0007669"/>
    <property type="project" value="TreeGrafter"/>
</dbReference>
<sequence length="207" mass="22747">MILVGQYDSPFVRRVGISLGVLGFAYEHDTRSVFGDFDSMRKTNPLARIPSLVLDDGEVLIDSVAILDWLDETVGATRALLPRSGLARRQALQRVALAIGAVDKAGASAYERIIRPAAYRWPDWIQRCRTQAQGAVAALAALDWPEGAPLDQAQITTACMLRYLEMTDSELRARGRYPALDALSARLEARPEFQATYPPDIAYPAGN</sequence>
<evidence type="ECO:0000259" key="1">
    <source>
        <dbReference type="PROSITE" id="PS50404"/>
    </source>
</evidence>
<dbReference type="KEGG" id="hadh:FRZ61_04820"/>
<name>A0A5J6MUZ1_9PROT</name>
<dbReference type="PANTHER" id="PTHR42673:SF21">
    <property type="entry name" value="GLUTATHIONE S-TRANSFERASE YFCF"/>
    <property type="match status" value="1"/>
</dbReference>
<dbReference type="GO" id="GO:0004364">
    <property type="term" value="F:glutathione transferase activity"/>
    <property type="evidence" value="ECO:0007669"/>
    <property type="project" value="TreeGrafter"/>
</dbReference>
<dbReference type="InterPro" id="IPR036249">
    <property type="entry name" value="Thioredoxin-like_sf"/>
</dbReference>
<dbReference type="RefSeq" id="WP_151114801.1">
    <property type="nucleotide sequence ID" value="NZ_CP042582.1"/>
</dbReference>
<dbReference type="InterPro" id="IPR004045">
    <property type="entry name" value="Glutathione_S-Trfase_N"/>
</dbReference>
<dbReference type="PROSITE" id="PS50404">
    <property type="entry name" value="GST_NTER"/>
    <property type="match status" value="1"/>
</dbReference>
<dbReference type="SUPFAM" id="SSF52833">
    <property type="entry name" value="Thioredoxin-like"/>
    <property type="match status" value="1"/>
</dbReference>
<feature type="domain" description="GST N-terminal" evidence="1">
    <location>
        <begin position="1"/>
        <end position="78"/>
    </location>
</feature>
<dbReference type="Proteomes" id="UP000325797">
    <property type="component" value="Chromosome"/>
</dbReference>
<dbReference type="Pfam" id="PF13417">
    <property type="entry name" value="GST_N_3"/>
    <property type="match status" value="1"/>
</dbReference>
<dbReference type="EMBL" id="CP042582">
    <property type="protein sequence ID" value="QEX20565.1"/>
    <property type="molecule type" value="Genomic_DNA"/>
</dbReference>
<dbReference type="GO" id="GO:0006749">
    <property type="term" value="P:glutathione metabolic process"/>
    <property type="evidence" value="ECO:0007669"/>
    <property type="project" value="TreeGrafter"/>
</dbReference>
<keyword evidence="2" id="KW-0808">Transferase</keyword>
<evidence type="ECO:0000313" key="3">
    <source>
        <dbReference type="Proteomes" id="UP000325797"/>
    </source>
</evidence>